<reference evidence="1 2" key="1">
    <citation type="submission" date="2019-07" db="EMBL/GenBank/DDBJ databases">
        <title>Hymenobacter sp. straun FUR1 Genome sequencing and assembly.</title>
        <authorList>
            <person name="Chhetri G."/>
        </authorList>
    </citation>
    <scope>NUCLEOTIDE SEQUENCE [LARGE SCALE GENOMIC DNA]</scope>
    <source>
        <strain evidence="1 2">Fur1</strain>
    </source>
</reference>
<accession>A0A558BRQ2</accession>
<evidence type="ECO:0000313" key="1">
    <source>
        <dbReference type="EMBL" id="TVT39181.1"/>
    </source>
</evidence>
<evidence type="ECO:0000313" key="2">
    <source>
        <dbReference type="Proteomes" id="UP000317624"/>
    </source>
</evidence>
<sequence length="161" mass="18247">MAISILNYREWEFELDRELTQQIYARVANSGADACSCNDCKNYVAYRDHVFPPEFTSLLAALGIDYRKEVEVFRYELLPSGLHHIAGWFHFKGRVVVGPDYRDPLPKGGHTIHLISITDNFSVGFAEGSDLTHFPEKTGLVQVEFETAIPWVIDKSLEPGD</sequence>
<dbReference type="AlphaFoldDB" id="A0A558BRQ2"/>
<dbReference type="OrthoDB" id="6064849at2"/>
<protein>
    <submittedName>
        <fullName evidence="1">Uncharacterized protein</fullName>
    </submittedName>
</protein>
<dbReference type="EMBL" id="VMRJ01000004">
    <property type="protein sequence ID" value="TVT39181.1"/>
    <property type="molecule type" value="Genomic_DNA"/>
</dbReference>
<gene>
    <name evidence="1" type="ORF">FNT36_16095</name>
</gene>
<dbReference type="RefSeq" id="WP_144849789.1">
    <property type="nucleotide sequence ID" value="NZ_VMRJ01000004.1"/>
</dbReference>
<organism evidence="1 2">
    <name type="scientific">Hymenobacter setariae</name>
    <dbReference type="NCBI Taxonomy" id="2594794"/>
    <lineage>
        <taxon>Bacteria</taxon>
        <taxon>Pseudomonadati</taxon>
        <taxon>Bacteroidota</taxon>
        <taxon>Cytophagia</taxon>
        <taxon>Cytophagales</taxon>
        <taxon>Hymenobacteraceae</taxon>
        <taxon>Hymenobacter</taxon>
    </lineage>
</organism>
<dbReference type="Proteomes" id="UP000317624">
    <property type="component" value="Unassembled WGS sequence"/>
</dbReference>
<proteinExistence type="predicted"/>
<comment type="caution">
    <text evidence="1">The sequence shown here is derived from an EMBL/GenBank/DDBJ whole genome shotgun (WGS) entry which is preliminary data.</text>
</comment>
<name>A0A558BRQ2_9BACT</name>
<keyword evidence="2" id="KW-1185">Reference proteome</keyword>